<evidence type="ECO:0000256" key="1">
    <source>
        <dbReference type="SAM" id="MobiDB-lite"/>
    </source>
</evidence>
<dbReference type="Proteomes" id="UP000607653">
    <property type="component" value="Unassembled WGS sequence"/>
</dbReference>
<accession>A0A822YMN1</accession>
<evidence type="ECO:0000313" key="2">
    <source>
        <dbReference type="EMBL" id="DAD35434.1"/>
    </source>
</evidence>
<reference evidence="2 3" key="1">
    <citation type="journal article" date="2020" name="Mol. Biol. Evol.">
        <title>Distinct Expression and Methylation Patterns for Genes with Different Fates following a Single Whole-Genome Duplication in Flowering Plants.</title>
        <authorList>
            <person name="Shi T."/>
            <person name="Rahmani R.S."/>
            <person name="Gugger P.F."/>
            <person name="Wang M."/>
            <person name="Li H."/>
            <person name="Zhang Y."/>
            <person name="Li Z."/>
            <person name="Wang Q."/>
            <person name="Van de Peer Y."/>
            <person name="Marchal K."/>
            <person name="Chen J."/>
        </authorList>
    </citation>
    <scope>NUCLEOTIDE SEQUENCE [LARGE SCALE GENOMIC DNA]</scope>
    <source>
        <tissue evidence="2">Leaf</tissue>
    </source>
</reference>
<organism evidence="2 3">
    <name type="scientific">Nelumbo nucifera</name>
    <name type="common">Sacred lotus</name>
    <dbReference type="NCBI Taxonomy" id="4432"/>
    <lineage>
        <taxon>Eukaryota</taxon>
        <taxon>Viridiplantae</taxon>
        <taxon>Streptophyta</taxon>
        <taxon>Embryophyta</taxon>
        <taxon>Tracheophyta</taxon>
        <taxon>Spermatophyta</taxon>
        <taxon>Magnoliopsida</taxon>
        <taxon>Proteales</taxon>
        <taxon>Nelumbonaceae</taxon>
        <taxon>Nelumbo</taxon>
    </lineage>
</organism>
<keyword evidence="3" id="KW-1185">Reference proteome</keyword>
<comment type="caution">
    <text evidence="2">The sequence shown here is derived from an EMBL/GenBank/DDBJ whole genome shotgun (WGS) entry which is preliminary data.</text>
</comment>
<proteinExistence type="predicted"/>
<dbReference type="EMBL" id="DUZY01000004">
    <property type="protein sequence ID" value="DAD35434.1"/>
    <property type="molecule type" value="Genomic_DNA"/>
</dbReference>
<gene>
    <name evidence="2" type="ORF">HUJ06_006074</name>
</gene>
<dbReference type="AlphaFoldDB" id="A0A822YMN1"/>
<evidence type="ECO:0000313" key="3">
    <source>
        <dbReference type="Proteomes" id="UP000607653"/>
    </source>
</evidence>
<protein>
    <submittedName>
        <fullName evidence="2">Uncharacterized protein</fullName>
    </submittedName>
</protein>
<sequence length="151" mass="16479">MNASKENSFFYEFESLEGRGGDKARKGSNGNEMGPKPGVSTATASSSSSPSCTKCCSRGIECVARACILCTCCPLCIVWCCVKLPCKVGWYAARRLTGTCCRSDLKIVAASSSFSDIDFESEPSFVDIRYNKYVTPNPRRRRRRGGTLTPD</sequence>
<feature type="compositionally biased region" description="Low complexity" evidence="1">
    <location>
        <begin position="40"/>
        <end position="51"/>
    </location>
</feature>
<name>A0A822YMN1_NELNU</name>
<feature type="region of interest" description="Disordered" evidence="1">
    <location>
        <begin position="18"/>
        <end position="51"/>
    </location>
</feature>